<gene>
    <name evidence="1" type="ORF">ACJMK2_017399</name>
</gene>
<sequence>MTSLLQLNAPVTHVWRRPLKDSTASNREEHLNPQCGFVKQWEWVIVGTNTKICLLIRQCVCGIRPDKTHLLQKKSLTSSEFGDGVELHLYTRDNRQNCDYIVTRKQRGNFICYEHVKSCFS</sequence>
<evidence type="ECO:0000313" key="2">
    <source>
        <dbReference type="Proteomes" id="UP001634394"/>
    </source>
</evidence>
<dbReference type="EMBL" id="JBJQND010000016">
    <property type="protein sequence ID" value="KAL3846403.1"/>
    <property type="molecule type" value="Genomic_DNA"/>
</dbReference>
<protein>
    <submittedName>
        <fullName evidence="1">Uncharacterized protein</fullName>
    </submittedName>
</protein>
<comment type="caution">
    <text evidence="1">The sequence shown here is derived from an EMBL/GenBank/DDBJ whole genome shotgun (WGS) entry which is preliminary data.</text>
</comment>
<name>A0ABD3UD68_SINWO</name>
<keyword evidence="2" id="KW-1185">Reference proteome</keyword>
<evidence type="ECO:0000313" key="1">
    <source>
        <dbReference type="EMBL" id="KAL3846403.1"/>
    </source>
</evidence>
<dbReference type="AlphaFoldDB" id="A0ABD3UD68"/>
<dbReference type="Proteomes" id="UP001634394">
    <property type="component" value="Unassembled WGS sequence"/>
</dbReference>
<proteinExistence type="predicted"/>
<organism evidence="1 2">
    <name type="scientific">Sinanodonta woodiana</name>
    <name type="common">Chinese pond mussel</name>
    <name type="synonym">Anodonta woodiana</name>
    <dbReference type="NCBI Taxonomy" id="1069815"/>
    <lineage>
        <taxon>Eukaryota</taxon>
        <taxon>Metazoa</taxon>
        <taxon>Spiralia</taxon>
        <taxon>Lophotrochozoa</taxon>
        <taxon>Mollusca</taxon>
        <taxon>Bivalvia</taxon>
        <taxon>Autobranchia</taxon>
        <taxon>Heteroconchia</taxon>
        <taxon>Palaeoheterodonta</taxon>
        <taxon>Unionida</taxon>
        <taxon>Unionoidea</taxon>
        <taxon>Unionidae</taxon>
        <taxon>Unioninae</taxon>
        <taxon>Sinanodonta</taxon>
    </lineage>
</organism>
<reference evidence="1 2" key="1">
    <citation type="submission" date="2024-11" db="EMBL/GenBank/DDBJ databases">
        <title>Chromosome-level genome assembly of the freshwater bivalve Anodonta woodiana.</title>
        <authorList>
            <person name="Chen X."/>
        </authorList>
    </citation>
    <scope>NUCLEOTIDE SEQUENCE [LARGE SCALE GENOMIC DNA]</scope>
    <source>
        <strain evidence="1">MN2024</strain>
        <tissue evidence="1">Gills</tissue>
    </source>
</reference>
<accession>A0ABD3UD68</accession>